<feature type="region of interest" description="Disordered" evidence="2">
    <location>
        <begin position="108"/>
        <end position="149"/>
    </location>
</feature>
<dbReference type="InterPro" id="IPR023614">
    <property type="entry name" value="Porin_dom_sf"/>
</dbReference>
<evidence type="ECO:0000256" key="3">
    <source>
        <dbReference type="SAM" id="SignalP"/>
    </source>
</evidence>
<accession>A0A5B9WE52</accession>
<evidence type="ECO:0000313" key="4">
    <source>
        <dbReference type="EMBL" id="QEH38743.1"/>
    </source>
</evidence>
<feature type="coiled-coil region" evidence="1">
    <location>
        <begin position="58"/>
        <end position="95"/>
    </location>
</feature>
<evidence type="ECO:0000313" key="5">
    <source>
        <dbReference type="Proteomes" id="UP000324233"/>
    </source>
</evidence>
<evidence type="ECO:0000256" key="1">
    <source>
        <dbReference type="SAM" id="Coils"/>
    </source>
</evidence>
<dbReference type="AlphaFoldDB" id="A0A5B9WE52"/>
<keyword evidence="1" id="KW-0175">Coiled coil</keyword>
<evidence type="ECO:0000256" key="2">
    <source>
        <dbReference type="SAM" id="MobiDB-lite"/>
    </source>
</evidence>
<dbReference type="Pfam" id="PF07396">
    <property type="entry name" value="Porin_O_P"/>
    <property type="match status" value="1"/>
</dbReference>
<name>A0A5B9WE52_9BACT</name>
<organism evidence="4 5">
    <name type="scientific">Aquisphaera giovannonii</name>
    <dbReference type="NCBI Taxonomy" id="406548"/>
    <lineage>
        <taxon>Bacteria</taxon>
        <taxon>Pseudomonadati</taxon>
        <taxon>Planctomycetota</taxon>
        <taxon>Planctomycetia</taxon>
        <taxon>Isosphaerales</taxon>
        <taxon>Isosphaeraceae</taxon>
        <taxon>Aquisphaera</taxon>
    </lineage>
</organism>
<keyword evidence="3" id="KW-0732">Signal</keyword>
<reference evidence="4 5" key="1">
    <citation type="submission" date="2019-08" db="EMBL/GenBank/DDBJ databases">
        <title>Deep-cultivation of Planctomycetes and their phenomic and genomic characterization uncovers novel biology.</title>
        <authorList>
            <person name="Wiegand S."/>
            <person name="Jogler M."/>
            <person name="Boedeker C."/>
            <person name="Pinto D."/>
            <person name="Vollmers J."/>
            <person name="Rivas-Marin E."/>
            <person name="Kohn T."/>
            <person name="Peeters S.H."/>
            <person name="Heuer A."/>
            <person name="Rast P."/>
            <person name="Oberbeckmann S."/>
            <person name="Bunk B."/>
            <person name="Jeske O."/>
            <person name="Meyerdierks A."/>
            <person name="Storesund J.E."/>
            <person name="Kallscheuer N."/>
            <person name="Luecker S."/>
            <person name="Lage O.M."/>
            <person name="Pohl T."/>
            <person name="Merkel B.J."/>
            <person name="Hornburger P."/>
            <person name="Mueller R.-W."/>
            <person name="Bruemmer F."/>
            <person name="Labrenz M."/>
            <person name="Spormann A.M."/>
            <person name="Op den Camp H."/>
            <person name="Overmann J."/>
            <person name="Amann R."/>
            <person name="Jetten M.S.M."/>
            <person name="Mascher T."/>
            <person name="Medema M.H."/>
            <person name="Devos D.P."/>
            <person name="Kaster A.-K."/>
            <person name="Ovreas L."/>
            <person name="Rohde M."/>
            <person name="Galperin M.Y."/>
            <person name="Jogler C."/>
        </authorList>
    </citation>
    <scope>NUCLEOTIDE SEQUENCE [LARGE SCALE GENOMIC DNA]</scope>
    <source>
        <strain evidence="4 5">OJF2</strain>
    </source>
</reference>
<protein>
    <submittedName>
        <fullName evidence="4">Phosphate-selective porin O and P</fullName>
    </submittedName>
</protein>
<feature type="signal peptide" evidence="3">
    <location>
        <begin position="1"/>
        <end position="32"/>
    </location>
</feature>
<dbReference type="KEGG" id="agv:OJF2_73490"/>
<dbReference type="Proteomes" id="UP000324233">
    <property type="component" value="Chromosome"/>
</dbReference>
<feature type="chain" id="PRO_5022702539" evidence="3">
    <location>
        <begin position="33"/>
        <end position="578"/>
    </location>
</feature>
<proteinExistence type="predicted"/>
<keyword evidence="5" id="KW-1185">Reference proteome</keyword>
<dbReference type="InterPro" id="IPR010870">
    <property type="entry name" value="Porin_O/P"/>
</dbReference>
<dbReference type="OrthoDB" id="9807854at2"/>
<sequence length="578" mass="63506" precursor="true">MHTPLVTPGRSRRRSWPAVPGLLGVLCGVAMAARAAAQDSPPAPPALPAGANLTVPSNAELAEELRRLRSEVAETRALRQELESLRGQIQSMNAAAAGSAARASDFNARGGAGTGGESLNFRNGSPADAGGREAAGTPGRYQSGTFGGDSDAEVQRYGLKGRYKYNDKATGPLGGGGYFHLGTEDDEFSLNITNQITVDGTFVDRTGLPTTEKGFNIPFARTFFYGNITKDFSYQVGTQGFLGTFNLLDLFMAWHINKYVTMRAGKGLTPPVYEYYAFTPALEPVITNSPLYQVAAKRPVGIMFNGMLWKERIQWWSGVTNSGTSLFGDLDRNVDYNGAVDLTPFRGEGWEDTVWEGLGGGVGFSAGDQQYLLQQQGVSISNNGESTTNPAFSTVLGVPFHSYDANVSADGMQSIFAPHIYWYGRFSVLAEYVNFSRELRDPTTVGRSTQRAYYVNLSYWLTGERDFRGNGFQGYSTVIPRRPFSPSNKEWGPGAWQLAAQWSEFNAGTGDFRRGFVDPATNASLMQNFMGGVNWWPNRYTRFSFDYVWTHFNSSIPLSGRSPVDGYQTFWMRFAMFF</sequence>
<dbReference type="EMBL" id="CP042997">
    <property type="protein sequence ID" value="QEH38743.1"/>
    <property type="molecule type" value="Genomic_DNA"/>
</dbReference>
<gene>
    <name evidence="4" type="ORF">OJF2_73490</name>
</gene>
<dbReference type="RefSeq" id="WP_148598153.1">
    <property type="nucleotide sequence ID" value="NZ_CP042997.1"/>
</dbReference>
<dbReference type="Gene3D" id="2.40.160.10">
    <property type="entry name" value="Porin"/>
    <property type="match status" value="1"/>
</dbReference>